<dbReference type="Pfam" id="PF00069">
    <property type="entry name" value="Pkinase"/>
    <property type="match status" value="1"/>
</dbReference>
<evidence type="ECO:0000256" key="2">
    <source>
        <dbReference type="ARBA" id="ARBA00022527"/>
    </source>
</evidence>
<evidence type="ECO:0000256" key="6">
    <source>
        <dbReference type="ARBA" id="ARBA00022840"/>
    </source>
</evidence>
<dbReference type="EMBL" id="BAAAMU010000060">
    <property type="protein sequence ID" value="GAA1659227.1"/>
    <property type="molecule type" value="Genomic_DNA"/>
</dbReference>
<evidence type="ECO:0000256" key="5">
    <source>
        <dbReference type="ARBA" id="ARBA00022777"/>
    </source>
</evidence>
<protein>
    <recommendedName>
        <fullName evidence="1">non-specific serine/threonine protein kinase</fullName>
        <ecNumber evidence="1">2.7.11.1</ecNumber>
    </recommendedName>
</protein>
<dbReference type="Gene3D" id="1.10.510.10">
    <property type="entry name" value="Transferase(Phosphotransferase) domain 1"/>
    <property type="match status" value="2"/>
</dbReference>
<dbReference type="InterPro" id="IPR000719">
    <property type="entry name" value="Prot_kinase_dom"/>
</dbReference>
<keyword evidence="5" id="KW-0418">Kinase</keyword>
<dbReference type="Proteomes" id="UP001500064">
    <property type="component" value="Unassembled WGS sequence"/>
</dbReference>
<dbReference type="PANTHER" id="PTHR43289:SF6">
    <property type="entry name" value="SERINE_THREONINE-PROTEIN KINASE NEKL-3"/>
    <property type="match status" value="1"/>
</dbReference>
<keyword evidence="6" id="KW-0067">ATP-binding</keyword>
<evidence type="ECO:0000313" key="8">
    <source>
        <dbReference type="EMBL" id="GAA1659227.1"/>
    </source>
</evidence>
<dbReference type="InterPro" id="IPR011009">
    <property type="entry name" value="Kinase-like_dom_sf"/>
</dbReference>
<comment type="caution">
    <text evidence="8">The sequence shown here is derived from an EMBL/GenBank/DDBJ whole genome shotgun (WGS) entry which is preliminary data.</text>
</comment>
<dbReference type="SUPFAM" id="SSF56112">
    <property type="entry name" value="Protein kinase-like (PK-like)"/>
    <property type="match status" value="2"/>
</dbReference>
<evidence type="ECO:0000256" key="3">
    <source>
        <dbReference type="ARBA" id="ARBA00022679"/>
    </source>
</evidence>
<organism evidence="8 9">
    <name type="scientific">Nonomuraea maheshkhaliensis</name>
    <dbReference type="NCBI Taxonomy" id="419590"/>
    <lineage>
        <taxon>Bacteria</taxon>
        <taxon>Bacillati</taxon>
        <taxon>Actinomycetota</taxon>
        <taxon>Actinomycetes</taxon>
        <taxon>Streptosporangiales</taxon>
        <taxon>Streptosporangiaceae</taxon>
        <taxon>Nonomuraea</taxon>
    </lineage>
</organism>
<sequence length="367" mass="38806">MRLGMADETRKLNGRYRLLNPLGAGSVRLAFDETEHRDVAVRRLRVPPELREAALHEARRATALRHAFVVRVLDVLVEDGEPWLVMEFVSGASLEQTVRSRRPLPVPQAARIGVCVLSALTAAHAAGIVHGRVDPGNVLLTATGRALLTGFGFPSLSMLPSADLWSLAATLHFAVEGRPPGQAPTEAADPFRSLVRAMLRPSKGSSGSSGPPPAEVVRETLERLAVDRPLDAVVRASGPLPPGQVAAIGLAVLDRLADWGGFHGGVQPGNVLIDVWGRARLTPLPGPGTLPAYTAPERAATQAADLWSLGATLFTAVEGAAPAPGAPLRRAGPLAPVLFRLLSGNPLERPTLDELRRDLLRIAAGNA</sequence>
<gene>
    <name evidence="8" type="ORF">GCM10009733_066160</name>
</gene>
<dbReference type="PROSITE" id="PS50011">
    <property type="entry name" value="PROTEIN_KINASE_DOM"/>
    <property type="match status" value="1"/>
</dbReference>
<evidence type="ECO:0000313" key="9">
    <source>
        <dbReference type="Proteomes" id="UP001500064"/>
    </source>
</evidence>
<evidence type="ECO:0000256" key="1">
    <source>
        <dbReference type="ARBA" id="ARBA00012513"/>
    </source>
</evidence>
<accession>A0ABP4RVJ7</accession>
<proteinExistence type="predicted"/>
<dbReference type="Gene3D" id="3.30.200.20">
    <property type="entry name" value="Phosphorylase Kinase, domain 1"/>
    <property type="match status" value="1"/>
</dbReference>
<feature type="domain" description="Protein kinase" evidence="7">
    <location>
        <begin position="16"/>
        <end position="367"/>
    </location>
</feature>
<reference evidence="9" key="1">
    <citation type="journal article" date="2019" name="Int. J. Syst. Evol. Microbiol.">
        <title>The Global Catalogue of Microorganisms (GCM) 10K type strain sequencing project: providing services to taxonomists for standard genome sequencing and annotation.</title>
        <authorList>
            <consortium name="The Broad Institute Genomics Platform"/>
            <consortium name="The Broad Institute Genome Sequencing Center for Infectious Disease"/>
            <person name="Wu L."/>
            <person name="Ma J."/>
        </authorList>
    </citation>
    <scope>NUCLEOTIDE SEQUENCE [LARGE SCALE GENOMIC DNA]</scope>
    <source>
        <strain evidence="9">JCM 13929</strain>
    </source>
</reference>
<keyword evidence="3" id="KW-0808">Transferase</keyword>
<keyword evidence="9" id="KW-1185">Reference proteome</keyword>
<keyword evidence="2" id="KW-0723">Serine/threonine-protein kinase</keyword>
<dbReference type="EC" id="2.7.11.1" evidence="1"/>
<evidence type="ECO:0000259" key="7">
    <source>
        <dbReference type="PROSITE" id="PS50011"/>
    </source>
</evidence>
<dbReference type="CDD" id="cd14014">
    <property type="entry name" value="STKc_PknB_like"/>
    <property type="match status" value="1"/>
</dbReference>
<dbReference type="PANTHER" id="PTHR43289">
    <property type="entry name" value="MITOGEN-ACTIVATED PROTEIN KINASE KINASE KINASE 20-RELATED"/>
    <property type="match status" value="1"/>
</dbReference>
<name>A0ABP4RVJ7_9ACTN</name>
<evidence type="ECO:0000256" key="4">
    <source>
        <dbReference type="ARBA" id="ARBA00022741"/>
    </source>
</evidence>
<keyword evidence="4" id="KW-0547">Nucleotide-binding</keyword>